<feature type="transmembrane region" description="Helical" evidence="1">
    <location>
        <begin position="141"/>
        <end position="159"/>
    </location>
</feature>
<feature type="transmembrane region" description="Helical" evidence="1">
    <location>
        <begin position="166"/>
        <end position="185"/>
    </location>
</feature>
<proteinExistence type="predicted"/>
<dbReference type="RefSeq" id="WP_105350307.1">
    <property type="nucleotide sequence ID" value="NZ_PUIA01000016.1"/>
</dbReference>
<accession>A0A2S8G3T1</accession>
<keyword evidence="1" id="KW-0812">Transmembrane</keyword>
<feature type="transmembrane region" description="Helical" evidence="1">
    <location>
        <begin position="20"/>
        <end position="40"/>
    </location>
</feature>
<protein>
    <submittedName>
        <fullName evidence="2">Uncharacterized protein</fullName>
    </submittedName>
</protein>
<feature type="transmembrane region" description="Helical" evidence="1">
    <location>
        <begin position="115"/>
        <end position="135"/>
    </location>
</feature>
<keyword evidence="1" id="KW-0472">Membrane</keyword>
<organism evidence="2 3">
    <name type="scientific">Blastopirellula marina</name>
    <dbReference type="NCBI Taxonomy" id="124"/>
    <lineage>
        <taxon>Bacteria</taxon>
        <taxon>Pseudomonadati</taxon>
        <taxon>Planctomycetota</taxon>
        <taxon>Planctomycetia</taxon>
        <taxon>Pirellulales</taxon>
        <taxon>Pirellulaceae</taxon>
        <taxon>Blastopirellula</taxon>
    </lineage>
</organism>
<name>A0A2S8G3T1_9BACT</name>
<evidence type="ECO:0000313" key="2">
    <source>
        <dbReference type="EMBL" id="PQO39106.1"/>
    </source>
</evidence>
<feature type="transmembrane region" description="Helical" evidence="1">
    <location>
        <begin position="52"/>
        <end position="75"/>
    </location>
</feature>
<dbReference type="EMBL" id="PUIA01000016">
    <property type="protein sequence ID" value="PQO39106.1"/>
    <property type="molecule type" value="Genomic_DNA"/>
</dbReference>
<sequence>MDRTVGRLALFLLAQLILDPGWLSAAASLLMGIAGVVLLWRGRTALRGTTLVLPWAWSLLAWVVLCGSECVIGVMHAQEVSGGEDQIRYLAAMTLFCPQLSQVGSKRPQWITWQLVVAIFLLVLWLPVFQVWAFSSIGHVAPGWMGGIFLAALILAGFLNNFPTRFSPTALCLVIAQINMTYTYLPMATTEVTVNGALLAMALGLIGIGSAIQGGLGCPENLRPEDRAWIDFRDSFGAFWAVRVMLRVNDSAARYEWGLWLSWNGFHQVEIVGSHADFRDGVREALITCLRKLLGDFVDDAWLDTRLPRSNTRKKGFEDLEA</sequence>
<dbReference type="OrthoDB" id="259753at2"/>
<gene>
    <name evidence="2" type="ORF">C5Y96_04390</name>
</gene>
<evidence type="ECO:0000313" key="3">
    <source>
        <dbReference type="Proteomes" id="UP000240009"/>
    </source>
</evidence>
<keyword evidence="1" id="KW-1133">Transmembrane helix</keyword>
<feature type="transmembrane region" description="Helical" evidence="1">
    <location>
        <begin position="197"/>
        <end position="218"/>
    </location>
</feature>
<evidence type="ECO:0000256" key="1">
    <source>
        <dbReference type="SAM" id="Phobius"/>
    </source>
</evidence>
<comment type="caution">
    <text evidence="2">The sequence shown here is derived from an EMBL/GenBank/DDBJ whole genome shotgun (WGS) entry which is preliminary data.</text>
</comment>
<dbReference type="Proteomes" id="UP000240009">
    <property type="component" value="Unassembled WGS sequence"/>
</dbReference>
<reference evidence="2 3" key="1">
    <citation type="submission" date="2018-02" db="EMBL/GenBank/DDBJ databases">
        <title>Comparative genomes isolates from brazilian mangrove.</title>
        <authorList>
            <person name="Araujo J.E."/>
            <person name="Taketani R.G."/>
            <person name="Silva M.C.P."/>
            <person name="Loureco M.V."/>
            <person name="Andreote F.D."/>
        </authorList>
    </citation>
    <scope>NUCLEOTIDE SEQUENCE [LARGE SCALE GENOMIC DNA]</scope>
    <source>
        <strain evidence="2 3">HEX-2 MGV</strain>
    </source>
</reference>
<dbReference type="AlphaFoldDB" id="A0A2S8G3T1"/>